<dbReference type="Pfam" id="PF01523">
    <property type="entry name" value="PmbA_TldD_1st"/>
    <property type="match status" value="1"/>
</dbReference>
<evidence type="ECO:0000259" key="6">
    <source>
        <dbReference type="Pfam" id="PF19289"/>
    </source>
</evidence>
<dbReference type="EMBL" id="JAIOIU010000048">
    <property type="protein sequence ID" value="MBZ0159415.1"/>
    <property type="molecule type" value="Genomic_DNA"/>
</dbReference>
<evidence type="ECO:0000259" key="5">
    <source>
        <dbReference type="Pfam" id="PF01523"/>
    </source>
</evidence>
<gene>
    <name evidence="8" type="primary">tldD</name>
    <name evidence="8" type="ORF">K8G79_04640</name>
</gene>
<dbReference type="InterPro" id="IPR035068">
    <property type="entry name" value="TldD/PmbA_N"/>
</dbReference>
<feature type="domain" description="Metalloprotease TldD/E N-terminal" evidence="5">
    <location>
        <begin position="38"/>
        <end position="102"/>
    </location>
</feature>
<dbReference type="Pfam" id="PF19290">
    <property type="entry name" value="PmbA_TldD_2nd"/>
    <property type="match status" value="1"/>
</dbReference>
<dbReference type="InterPro" id="IPR002510">
    <property type="entry name" value="Metalloprtase-TldD/E_N"/>
</dbReference>
<feature type="domain" description="Metalloprotease TldD/E central" evidence="7">
    <location>
        <begin position="130"/>
        <end position="238"/>
    </location>
</feature>
<dbReference type="GO" id="GO:0005829">
    <property type="term" value="C:cytosol"/>
    <property type="evidence" value="ECO:0007669"/>
    <property type="project" value="TreeGrafter"/>
</dbReference>
<evidence type="ECO:0000259" key="7">
    <source>
        <dbReference type="Pfam" id="PF19290"/>
    </source>
</evidence>
<evidence type="ECO:0000256" key="1">
    <source>
        <dbReference type="ARBA" id="ARBA00005836"/>
    </source>
</evidence>
<evidence type="ECO:0000256" key="2">
    <source>
        <dbReference type="ARBA" id="ARBA00022670"/>
    </source>
</evidence>
<comment type="caution">
    <text evidence="8">The sequence shown here is derived from an EMBL/GenBank/DDBJ whole genome shotgun (WGS) entry which is preliminary data.</text>
</comment>
<proteinExistence type="inferred from homology"/>
<keyword evidence="3 8" id="KW-0378">Hydrolase</keyword>
<dbReference type="Gene3D" id="3.30.2290.10">
    <property type="entry name" value="PmbA/TldD superfamily"/>
    <property type="match status" value="1"/>
</dbReference>
<dbReference type="InterPro" id="IPR036059">
    <property type="entry name" value="TldD/PmbA_sf"/>
</dbReference>
<sequence>MTIHPMKPERFFLEKFGLTERHLERGLGAALGAQIDDADLYFEYRISESLLLEEGMIKQATKNINQGVGVRALAHEKTGYAFSDEISVENLELAGSRAKGIAERAGVGTPPPVKVGGAPPHNLYPVHLQPIEIPLEKKIDLLQQIDTIARKADSRIVQVMASFACESKIVLIATSAGVMVGDIQPLSRLSVTCIAQEGANRQIGSWGGGGRADFEFFLEGNRFERYAQEAVRLAIMNLSAADAPAGTMDVVLGPGWPGILLHEAIGHGLEGDFNRKKTSAFTDRIGQRVASELVTVVDDGTIPGRRGSLNVDDEGTPTSRTVLIERGILRGYLQDRLNARLMGVEPTGNGRRESYAHQPLPRMTNTFMLPGDSTPDEIVGSVKHGLYAVTFGGGQVDITSGKFVFSASEAYLIEDGKITKPVKGATLIGHGPEVLTRVTMVGNDLKLDEGVGTCGKDGQSVPVGVGLPTIKIEGLTVGGTLGMPKGGSAQ</sequence>
<dbReference type="NCBIfam" id="NF008006">
    <property type="entry name" value="PRK10735.1"/>
    <property type="match status" value="1"/>
</dbReference>
<dbReference type="SUPFAM" id="SSF111283">
    <property type="entry name" value="Putative modulator of DNA gyrase, PmbA/TldD"/>
    <property type="match status" value="1"/>
</dbReference>
<feature type="domain" description="Metalloprotease TldD/E C-terminal" evidence="6">
    <location>
        <begin position="246"/>
        <end position="479"/>
    </location>
</feature>
<dbReference type="InterPro" id="IPR025502">
    <property type="entry name" value="TldD"/>
</dbReference>
<evidence type="ECO:0000313" key="9">
    <source>
        <dbReference type="Proteomes" id="UP001197609"/>
    </source>
</evidence>
<evidence type="ECO:0000256" key="4">
    <source>
        <dbReference type="ARBA" id="ARBA00023049"/>
    </source>
</evidence>
<accession>A0AAJ1AIY9</accession>
<keyword evidence="2" id="KW-0645">Protease</keyword>
<dbReference type="Proteomes" id="UP001197609">
    <property type="component" value="Unassembled WGS sequence"/>
</dbReference>
<dbReference type="EC" id="3.4.24.-" evidence="8"/>
<organism evidence="8 9">
    <name type="scientific">Candidatus Methylomirabilis tolerans</name>
    <dbReference type="NCBI Taxonomy" id="3123416"/>
    <lineage>
        <taxon>Bacteria</taxon>
        <taxon>Candidatus Methylomirabilota</taxon>
        <taxon>Candidatus Methylomirabilia</taxon>
        <taxon>Candidatus Methylomirabilales</taxon>
        <taxon>Candidatus Methylomirabilaceae</taxon>
        <taxon>Candidatus Methylomirabilis</taxon>
    </lineage>
</organism>
<dbReference type="PIRSF" id="PIRSF004919">
    <property type="entry name" value="TldD"/>
    <property type="match status" value="1"/>
</dbReference>
<comment type="similarity">
    <text evidence="1">Belongs to the peptidase U62 family.</text>
</comment>
<dbReference type="InterPro" id="IPR051463">
    <property type="entry name" value="Peptidase_U62_metallo"/>
</dbReference>
<protein>
    <submittedName>
        <fullName evidence="8">Metalloprotease TldD</fullName>
        <ecNumber evidence="8">3.4.24.-</ecNumber>
    </submittedName>
</protein>
<dbReference type="PANTHER" id="PTHR30624:SF4">
    <property type="entry name" value="METALLOPROTEASE TLDD"/>
    <property type="match status" value="1"/>
</dbReference>
<evidence type="ECO:0000256" key="3">
    <source>
        <dbReference type="ARBA" id="ARBA00022801"/>
    </source>
</evidence>
<dbReference type="GO" id="GO:0008237">
    <property type="term" value="F:metallopeptidase activity"/>
    <property type="evidence" value="ECO:0007669"/>
    <property type="project" value="UniProtKB-KW"/>
</dbReference>
<name>A0AAJ1AIY9_9BACT</name>
<keyword evidence="4 8" id="KW-0482">Metalloprotease</keyword>
<dbReference type="InterPro" id="IPR045570">
    <property type="entry name" value="Metalloprtase-TldD/E_cen_dom"/>
</dbReference>
<evidence type="ECO:0000313" key="8">
    <source>
        <dbReference type="EMBL" id="MBZ0159415.1"/>
    </source>
</evidence>
<dbReference type="InterPro" id="IPR045569">
    <property type="entry name" value="Metalloprtase-TldD/E_C"/>
</dbReference>
<reference evidence="8 9" key="1">
    <citation type="journal article" date="2021" name="bioRxiv">
        <title>Unraveling nitrogen, sulfur and carbon metabolic pathways and microbial community transcriptional responses to substrate deprivation and toxicity stresses in a bioreactor mimicking anoxic brackish coastal sediment conditions.</title>
        <authorList>
            <person name="Martins P.D."/>
            <person name="Echeveste M.J."/>
            <person name="Arshad A."/>
            <person name="Kurth J."/>
            <person name="Ouboter H."/>
            <person name="Jetten M.S.M."/>
            <person name="Welte C.U."/>
        </authorList>
    </citation>
    <scope>NUCLEOTIDE SEQUENCE [LARGE SCALE GENOMIC DNA]</scope>
    <source>
        <strain evidence="8">MAG_38</strain>
    </source>
</reference>
<dbReference type="PANTHER" id="PTHR30624">
    <property type="entry name" value="UNCHARACTERIZED PROTEIN TLDD AND PMBA"/>
    <property type="match status" value="1"/>
</dbReference>
<dbReference type="GO" id="GO:0006508">
    <property type="term" value="P:proteolysis"/>
    <property type="evidence" value="ECO:0007669"/>
    <property type="project" value="UniProtKB-KW"/>
</dbReference>
<dbReference type="AlphaFoldDB" id="A0AAJ1AIY9"/>
<dbReference type="Pfam" id="PF19289">
    <property type="entry name" value="PmbA_TldD_3rd"/>
    <property type="match status" value="1"/>
</dbReference>